<evidence type="ECO:0000256" key="1">
    <source>
        <dbReference type="ARBA" id="ARBA00022729"/>
    </source>
</evidence>
<evidence type="ECO:0000256" key="2">
    <source>
        <dbReference type="SAM" id="SignalP"/>
    </source>
</evidence>
<reference evidence="4 5" key="1">
    <citation type="submission" date="2024-03" db="EMBL/GenBank/DDBJ databases">
        <title>Human intestinal bacterial collection.</title>
        <authorList>
            <person name="Pauvert C."/>
            <person name="Hitch T.C.A."/>
            <person name="Clavel T."/>
        </authorList>
    </citation>
    <scope>NUCLEOTIDE SEQUENCE [LARGE SCALE GENOMIC DNA]</scope>
    <source>
        <strain evidence="4 5">CLA-SR-H021</strain>
    </source>
</reference>
<keyword evidence="5" id="KW-1185">Reference proteome</keyword>
<dbReference type="PANTHER" id="PTHR43037">
    <property type="entry name" value="UNNAMED PRODUCT-RELATED"/>
    <property type="match status" value="1"/>
</dbReference>
<dbReference type="Proteomes" id="UP001454086">
    <property type="component" value="Unassembled WGS sequence"/>
</dbReference>
<evidence type="ECO:0000259" key="3">
    <source>
        <dbReference type="Pfam" id="PF00326"/>
    </source>
</evidence>
<keyword evidence="1 2" id="KW-0732">Signal</keyword>
<dbReference type="InterPro" id="IPR050955">
    <property type="entry name" value="Plant_Biomass_Hydrol_Est"/>
</dbReference>
<dbReference type="Gene3D" id="3.40.50.1820">
    <property type="entry name" value="alpha/beta hydrolase"/>
    <property type="match status" value="1"/>
</dbReference>
<name>A0ABV1DF26_9FIRM</name>
<feature type="domain" description="Peptidase S9 prolyl oligopeptidase catalytic" evidence="3">
    <location>
        <begin position="126"/>
        <end position="186"/>
    </location>
</feature>
<accession>A0ABV1DF26</accession>
<protein>
    <submittedName>
        <fullName evidence="4">Prolyl oligopeptidase family serine peptidase</fullName>
    </submittedName>
</protein>
<evidence type="ECO:0000313" key="5">
    <source>
        <dbReference type="Proteomes" id="UP001454086"/>
    </source>
</evidence>
<dbReference type="RefSeq" id="WP_040381567.1">
    <property type="nucleotide sequence ID" value="NZ_JAJFDX010000019.1"/>
</dbReference>
<feature type="chain" id="PRO_5047536489" evidence="2">
    <location>
        <begin position="25"/>
        <end position="262"/>
    </location>
</feature>
<dbReference type="InterPro" id="IPR001375">
    <property type="entry name" value="Peptidase_S9_cat"/>
</dbReference>
<dbReference type="Pfam" id="PF00326">
    <property type="entry name" value="Peptidase_S9"/>
    <property type="match status" value="1"/>
</dbReference>
<sequence>MKRQFKIAVISLAITMLMGFTAYAEGDAPNGLQSATKASISKEGTKTSQETNFKYLFFTPENATENMPLIVYLHGAGTRGTDLNELLKKDVFAQYLSNAGKSNVPAYVLMPQCDGTQWEKYNTSILELIESTVMEYKIDRNRISLMGLSMGGDYVIQIVSEHPDLFSCIMPIVPFSPANPYAKFEDSQVNTLKNIPIMFVYGSLDSGKSTSDTVIQKINDAGGKVEIVEVPEADHKVISETLFQNGKSDPYSLVNWLLSKSK</sequence>
<dbReference type="InterPro" id="IPR029058">
    <property type="entry name" value="AB_hydrolase_fold"/>
</dbReference>
<organism evidence="4 5">
    <name type="scientific">Enterocloster hominis</name>
    <name type="common">ex Hitch et al. 2024</name>
    <dbReference type="NCBI Taxonomy" id="1917870"/>
    <lineage>
        <taxon>Bacteria</taxon>
        <taxon>Bacillati</taxon>
        <taxon>Bacillota</taxon>
        <taxon>Clostridia</taxon>
        <taxon>Lachnospirales</taxon>
        <taxon>Lachnospiraceae</taxon>
        <taxon>Enterocloster</taxon>
    </lineage>
</organism>
<feature type="signal peptide" evidence="2">
    <location>
        <begin position="1"/>
        <end position="24"/>
    </location>
</feature>
<dbReference type="PANTHER" id="PTHR43037:SF1">
    <property type="entry name" value="BLL1128 PROTEIN"/>
    <property type="match status" value="1"/>
</dbReference>
<gene>
    <name evidence="4" type="ORF">WMQ36_27065</name>
</gene>
<proteinExistence type="predicted"/>
<evidence type="ECO:0000313" key="4">
    <source>
        <dbReference type="EMBL" id="MEQ2428625.1"/>
    </source>
</evidence>
<dbReference type="EMBL" id="JBBMFM010000200">
    <property type="protein sequence ID" value="MEQ2428625.1"/>
    <property type="molecule type" value="Genomic_DNA"/>
</dbReference>
<comment type="caution">
    <text evidence="4">The sequence shown here is derived from an EMBL/GenBank/DDBJ whole genome shotgun (WGS) entry which is preliminary data.</text>
</comment>
<dbReference type="SUPFAM" id="SSF53474">
    <property type="entry name" value="alpha/beta-Hydrolases"/>
    <property type="match status" value="1"/>
</dbReference>